<keyword evidence="2" id="KW-0472">Membrane</keyword>
<keyword evidence="2" id="KW-1133">Transmembrane helix</keyword>
<evidence type="ECO:0000313" key="4">
    <source>
        <dbReference type="Proteomes" id="UP001159363"/>
    </source>
</evidence>
<feature type="region of interest" description="Disordered" evidence="1">
    <location>
        <begin position="1"/>
        <end position="33"/>
    </location>
</feature>
<keyword evidence="2" id="KW-0812">Transmembrane</keyword>
<dbReference type="EMBL" id="JARBHB010000003">
    <property type="protein sequence ID" value="KAJ8888203.1"/>
    <property type="molecule type" value="Genomic_DNA"/>
</dbReference>
<evidence type="ECO:0000313" key="3">
    <source>
        <dbReference type="EMBL" id="KAJ8888203.1"/>
    </source>
</evidence>
<accession>A0ABQ9HWL5</accession>
<name>A0ABQ9HWL5_9NEOP</name>
<protein>
    <submittedName>
        <fullName evidence="3">Uncharacterized protein</fullName>
    </submittedName>
</protein>
<dbReference type="Proteomes" id="UP001159363">
    <property type="component" value="Chromosome 3"/>
</dbReference>
<feature type="transmembrane region" description="Helical" evidence="2">
    <location>
        <begin position="409"/>
        <end position="430"/>
    </location>
</feature>
<keyword evidence="4" id="KW-1185">Reference proteome</keyword>
<proteinExistence type="predicted"/>
<evidence type="ECO:0000256" key="2">
    <source>
        <dbReference type="SAM" id="Phobius"/>
    </source>
</evidence>
<gene>
    <name evidence="3" type="ORF">PR048_007690</name>
</gene>
<reference evidence="3 4" key="1">
    <citation type="submission" date="2023-02" db="EMBL/GenBank/DDBJ databases">
        <title>LHISI_Scaffold_Assembly.</title>
        <authorList>
            <person name="Stuart O.P."/>
            <person name="Cleave R."/>
            <person name="Magrath M.J.L."/>
            <person name="Mikheyev A.S."/>
        </authorList>
    </citation>
    <scope>NUCLEOTIDE SEQUENCE [LARGE SCALE GENOMIC DNA]</scope>
    <source>
        <strain evidence="3">Daus_M_001</strain>
        <tissue evidence="3">Leg muscle</tissue>
    </source>
</reference>
<evidence type="ECO:0000256" key="1">
    <source>
        <dbReference type="SAM" id="MobiDB-lite"/>
    </source>
</evidence>
<sequence length="542" mass="60205">MRVKQAEYGTAPERKDGGNGRTPRKPADQRHRPVRFPDCKIRGATHRRESNLVRLGGRRVCDENTALPVQSLALSGDGALDARDSAALIASALLGLKPVSLLASHLCDPGSIPGRVTPDFCMWESCRTMTLVCLFSQRSPVSQPFNFGAAPHSPQSPSSARKTSMIRAAQISSLCWAQRLTDSYSVKNKWGRIRPCPIRWYQSIPFAWCSVGKSRKTEIKLVGPAVEPATSRMRDQWRTNGSSLHLFRNANAPATLLHVLGHVTCAPRRLGISNLKRDDCFSLGERECHVAIAATRTPAAVNQERRPGRVLRKANKTRLETAWRSERGYVGNEGKNYDCHYGDGSISQPPVDWNRAWGTVTVGIGYRASQVVFRYLCNARNAQTIRNSGRYTGWCGTRHGISRPVRSDFVPGLVIGHVLLFVAAVAWYVCWQYSDKVAVYDESERITAGHSNARTTRRRVGEPFTRGLAGEAKWMQSVPIKDALIKRAARRGACEECATTFHDSYRRENFALDASLPSSIFGPRPLVAIYLPPSPFFFPSEV</sequence>
<organism evidence="3 4">
    <name type="scientific">Dryococelus australis</name>
    <dbReference type="NCBI Taxonomy" id="614101"/>
    <lineage>
        <taxon>Eukaryota</taxon>
        <taxon>Metazoa</taxon>
        <taxon>Ecdysozoa</taxon>
        <taxon>Arthropoda</taxon>
        <taxon>Hexapoda</taxon>
        <taxon>Insecta</taxon>
        <taxon>Pterygota</taxon>
        <taxon>Neoptera</taxon>
        <taxon>Polyneoptera</taxon>
        <taxon>Phasmatodea</taxon>
        <taxon>Verophasmatodea</taxon>
        <taxon>Anareolatae</taxon>
        <taxon>Phasmatidae</taxon>
        <taxon>Eurycanthinae</taxon>
        <taxon>Dryococelus</taxon>
    </lineage>
</organism>
<comment type="caution">
    <text evidence="3">The sequence shown here is derived from an EMBL/GenBank/DDBJ whole genome shotgun (WGS) entry which is preliminary data.</text>
</comment>